<dbReference type="eggNOG" id="COG0491">
    <property type="taxonomic scope" value="Bacteria"/>
</dbReference>
<dbReference type="InterPro" id="IPR001279">
    <property type="entry name" value="Metallo-B-lactamas"/>
</dbReference>
<dbReference type="KEGG" id="tao:THIAE_07910"/>
<dbReference type="EMBL" id="CP007030">
    <property type="protein sequence ID" value="AHF01689.1"/>
    <property type="molecule type" value="Genomic_DNA"/>
</dbReference>
<dbReference type="SMART" id="SM00849">
    <property type="entry name" value="Lactamase_B"/>
    <property type="match status" value="1"/>
</dbReference>
<dbReference type="RefSeq" id="WP_006460668.1">
    <property type="nucleotide sequence ID" value="NZ_CP007030.1"/>
</dbReference>
<dbReference type="CDD" id="cd16282">
    <property type="entry name" value="metallo-hydrolase-like_MBL-fold"/>
    <property type="match status" value="1"/>
</dbReference>
<dbReference type="InterPro" id="IPR050855">
    <property type="entry name" value="NDM-1-like"/>
</dbReference>
<evidence type="ECO:0000313" key="4">
    <source>
        <dbReference type="EMBL" id="AHF01689.1"/>
    </source>
</evidence>
<dbReference type="OrthoDB" id="420651at2"/>
<dbReference type="HOGENOM" id="CLU_056342_0_1_6"/>
<dbReference type="InParanoid" id="W0DXJ6"/>
<evidence type="ECO:0000259" key="3">
    <source>
        <dbReference type="SMART" id="SM00849"/>
    </source>
</evidence>
<evidence type="ECO:0000256" key="2">
    <source>
        <dbReference type="SAM" id="SignalP"/>
    </source>
</evidence>
<dbReference type="PANTHER" id="PTHR42951">
    <property type="entry name" value="METALLO-BETA-LACTAMASE DOMAIN-CONTAINING"/>
    <property type="match status" value="1"/>
</dbReference>
<keyword evidence="5" id="KW-1185">Reference proteome</keyword>
<dbReference type="Gene3D" id="3.60.15.10">
    <property type="entry name" value="Ribonuclease Z/Hydroxyacylglutathione hydrolase-like"/>
    <property type="match status" value="1"/>
</dbReference>
<reference evidence="4 5" key="1">
    <citation type="submission" date="2013-12" db="EMBL/GenBank/DDBJ databases">
        <authorList>
            <consortium name="DOE Joint Genome Institute"/>
            <person name="Kappler U."/>
            <person name="Huntemann M."/>
            <person name="Han J."/>
            <person name="Chen A."/>
            <person name="Kyrpides N."/>
            <person name="Mavromatis K."/>
            <person name="Markowitz V."/>
            <person name="Palaniappan K."/>
            <person name="Ivanova N."/>
            <person name="Schaumberg A."/>
            <person name="Pati A."/>
            <person name="Liolios K."/>
            <person name="Nordberg H.P."/>
            <person name="Cantor M.N."/>
            <person name="Hua S.X."/>
            <person name="Woyke T."/>
        </authorList>
    </citation>
    <scope>NUCLEOTIDE SEQUENCE [LARGE SCALE GENOMIC DNA]</scope>
    <source>
        <strain evidence="5">AL2</strain>
    </source>
</reference>
<evidence type="ECO:0000313" key="5">
    <source>
        <dbReference type="Proteomes" id="UP000005380"/>
    </source>
</evidence>
<dbReference type="PANTHER" id="PTHR42951:SF4">
    <property type="entry name" value="ACYL-COENZYME A THIOESTERASE MBLAC2"/>
    <property type="match status" value="1"/>
</dbReference>
<comment type="similarity">
    <text evidence="1">Belongs to the metallo-beta-lactamase superfamily. Class-B beta-lactamase family.</text>
</comment>
<dbReference type="Pfam" id="PF00753">
    <property type="entry name" value="Lactamase_B"/>
    <property type="match status" value="1"/>
</dbReference>
<feature type="domain" description="Metallo-beta-lactamase" evidence="3">
    <location>
        <begin position="51"/>
        <end position="236"/>
    </location>
</feature>
<feature type="chain" id="PRO_5004787072" evidence="2">
    <location>
        <begin position="22"/>
        <end position="306"/>
    </location>
</feature>
<gene>
    <name evidence="4" type="ORF">THIAE_07910</name>
</gene>
<name>W0DXJ6_9GAMM</name>
<accession>W0DXJ6</accession>
<organism evidence="4 5">
    <name type="scientific">Thiomicrospira aerophila AL3</name>
    <dbReference type="NCBI Taxonomy" id="717772"/>
    <lineage>
        <taxon>Bacteria</taxon>
        <taxon>Pseudomonadati</taxon>
        <taxon>Pseudomonadota</taxon>
        <taxon>Gammaproteobacteria</taxon>
        <taxon>Thiotrichales</taxon>
        <taxon>Piscirickettsiaceae</taxon>
        <taxon>Thiomicrospira</taxon>
    </lineage>
</organism>
<feature type="signal peptide" evidence="2">
    <location>
        <begin position="1"/>
        <end position="21"/>
    </location>
</feature>
<dbReference type="Proteomes" id="UP000005380">
    <property type="component" value="Chromosome"/>
</dbReference>
<protein>
    <submittedName>
        <fullName evidence="4">Beta-lactamase</fullName>
    </submittedName>
</protein>
<dbReference type="SUPFAM" id="SSF56281">
    <property type="entry name" value="Metallo-hydrolase/oxidoreductase"/>
    <property type="match status" value="1"/>
</dbReference>
<proteinExistence type="inferred from homology"/>
<evidence type="ECO:0000256" key="1">
    <source>
        <dbReference type="ARBA" id="ARBA00005250"/>
    </source>
</evidence>
<dbReference type="InterPro" id="IPR036866">
    <property type="entry name" value="RibonucZ/Hydroxyglut_hydro"/>
</dbReference>
<keyword evidence="2" id="KW-0732">Signal</keyword>
<dbReference type="STRING" id="717772.THIAE_07910"/>
<sequence>MKLNWFSSAVLACVISAPALADVVKFEQVTDNVYAFIGEIDDRTKANLGLNANIGLVVTDAGAVIIDTGAGPRSAEAIAKAAKKITDQKIVAVFNTGSQDHRWLGNDYFAQQGATIYAMDTTVATQQNMLDSILNRIMAVDDIFRDQTPVHASEPLTGKHASITIGGTTFEVKYFNDAHFPGDVVIWLPQSEVLFSGDHVYVDRLLGVHPHTHAVKWLDAFEQMIQLPAKYIVPGHGAVSDKAKVQAETGDYLKQLVEAIKEVQENFGALDEVTPSRDWSQFQHLRHFDGWHGRNVSNTFMRLEME</sequence>
<dbReference type="GO" id="GO:0017001">
    <property type="term" value="P:antibiotic catabolic process"/>
    <property type="evidence" value="ECO:0007669"/>
    <property type="project" value="UniProtKB-ARBA"/>
</dbReference>
<dbReference type="AlphaFoldDB" id="W0DXJ6"/>